<accession>A0ACB7NV69</accession>
<dbReference type="Proteomes" id="UP000724584">
    <property type="component" value="Unassembled WGS sequence"/>
</dbReference>
<comment type="caution">
    <text evidence="1">The sequence shown here is derived from an EMBL/GenBank/DDBJ whole genome shotgun (WGS) entry which is preliminary data.</text>
</comment>
<keyword evidence="2" id="KW-1185">Reference proteome</keyword>
<name>A0ACB7NV69_9PEZI</name>
<dbReference type="EMBL" id="JAGIZQ010000007">
    <property type="protein sequence ID" value="KAH6617381.1"/>
    <property type="molecule type" value="Genomic_DNA"/>
</dbReference>
<gene>
    <name evidence="1" type="ORF">F5144DRAFT_391518</name>
</gene>
<reference evidence="1 2" key="1">
    <citation type="journal article" date="2021" name="Nat. Commun.">
        <title>Genetic determinants of endophytism in the Arabidopsis root mycobiome.</title>
        <authorList>
            <person name="Mesny F."/>
            <person name="Miyauchi S."/>
            <person name="Thiergart T."/>
            <person name="Pickel B."/>
            <person name="Atanasova L."/>
            <person name="Karlsson M."/>
            <person name="Huettel B."/>
            <person name="Barry K.W."/>
            <person name="Haridas S."/>
            <person name="Chen C."/>
            <person name="Bauer D."/>
            <person name="Andreopoulos W."/>
            <person name="Pangilinan J."/>
            <person name="LaButti K."/>
            <person name="Riley R."/>
            <person name="Lipzen A."/>
            <person name="Clum A."/>
            <person name="Drula E."/>
            <person name="Henrissat B."/>
            <person name="Kohler A."/>
            <person name="Grigoriev I.V."/>
            <person name="Martin F.M."/>
            <person name="Hacquard S."/>
        </authorList>
    </citation>
    <scope>NUCLEOTIDE SEQUENCE [LARGE SCALE GENOMIC DNA]</scope>
    <source>
        <strain evidence="1 2">MPI-SDFR-AT-0079</strain>
    </source>
</reference>
<evidence type="ECO:0000313" key="1">
    <source>
        <dbReference type="EMBL" id="KAH6617381.1"/>
    </source>
</evidence>
<evidence type="ECO:0000313" key="2">
    <source>
        <dbReference type="Proteomes" id="UP000724584"/>
    </source>
</evidence>
<proteinExistence type="predicted"/>
<protein>
    <submittedName>
        <fullName evidence="1">Uncharacterized protein</fullName>
    </submittedName>
</protein>
<sequence length="168" mass="18924">MEALACSNDAILMNEDHLACGLQFWHPSSTSVPSSPTSGTWSTPRSASHATSSLASSNSGSSPTPIHRTHWKPRMRDSFSCRRCPKKFSDQVKRNRHQREHVKKLPCSIAGCDQRFPTTSALKKHRDSIAHGGEKRFQCSRCPDKAYTLKYNLQRHERKAHSVGLLKR</sequence>
<organism evidence="1 2">
    <name type="scientific">Chaetomium tenue</name>
    <dbReference type="NCBI Taxonomy" id="1854479"/>
    <lineage>
        <taxon>Eukaryota</taxon>
        <taxon>Fungi</taxon>
        <taxon>Dikarya</taxon>
        <taxon>Ascomycota</taxon>
        <taxon>Pezizomycotina</taxon>
        <taxon>Sordariomycetes</taxon>
        <taxon>Sordariomycetidae</taxon>
        <taxon>Sordariales</taxon>
        <taxon>Chaetomiaceae</taxon>
        <taxon>Chaetomium</taxon>
    </lineage>
</organism>